<proteinExistence type="predicted"/>
<sequence length="133" mass="14287">MLRARVATLVAEGLEIEHATRTPGADTTATAHIWHGLAAVLDGAAVQRAHRLPRPGTQRRLIYDLVPTTEVITPSALRARLAAHGVDVSTKRASTLLSNLAQIGLLVHVDRGRYARTPAGALRAAIPKARREE</sequence>
<keyword evidence="2" id="KW-1185">Reference proteome</keyword>
<dbReference type="EMBL" id="NKYE01000021">
    <property type="protein sequence ID" value="OZM70308.1"/>
    <property type="molecule type" value="Genomic_DNA"/>
</dbReference>
<comment type="caution">
    <text evidence="1">The sequence shown here is derived from an EMBL/GenBank/DDBJ whole genome shotgun (WGS) entry which is preliminary data.</text>
</comment>
<evidence type="ECO:0000313" key="1">
    <source>
        <dbReference type="EMBL" id="OZM70308.1"/>
    </source>
</evidence>
<name>A0A263CWH4_9PSEU</name>
<gene>
    <name evidence="1" type="ORF">CFN78_25610</name>
</gene>
<accession>A0A263CWH4</accession>
<dbReference type="InParanoid" id="A0A263CWH4"/>
<dbReference type="Proteomes" id="UP000242444">
    <property type="component" value="Unassembled WGS sequence"/>
</dbReference>
<evidence type="ECO:0000313" key="2">
    <source>
        <dbReference type="Proteomes" id="UP000242444"/>
    </source>
</evidence>
<dbReference type="AlphaFoldDB" id="A0A263CWH4"/>
<protein>
    <submittedName>
        <fullName evidence="1">Uncharacterized protein</fullName>
    </submittedName>
</protein>
<organism evidence="1 2">
    <name type="scientific">Amycolatopsis antarctica</name>
    <dbReference type="NCBI Taxonomy" id="1854586"/>
    <lineage>
        <taxon>Bacteria</taxon>
        <taxon>Bacillati</taxon>
        <taxon>Actinomycetota</taxon>
        <taxon>Actinomycetes</taxon>
        <taxon>Pseudonocardiales</taxon>
        <taxon>Pseudonocardiaceae</taxon>
        <taxon>Amycolatopsis</taxon>
    </lineage>
</organism>
<reference evidence="1 2" key="1">
    <citation type="submission" date="2017-07" db="EMBL/GenBank/DDBJ databases">
        <title>Amycolatopsis antarcticus sp. nov., isolated from the surface of an Antarcticus brown macroalga.</title>
        <authorList>
            <person name="Wang J."/>
            <person name="Leiva S."/>
            <person name="Huang J."/>
            <person name="Huang Y."/>
        </authorList>
    </citation>
    <scope>NUCLEOTIDE SEQUENCE [LARGE SCALE GENOMIC DNA]</scope>
    <source>
        <strain evidence="1 2">AU-G6</strain>
    </source>
</reference>